<dbReference type="InterPro" id="IPR038282">
    <property type="entry name" value="DUF2267_sf"/>
</dbReference>
<name>A0AAC8TJF1_9BACT</name>
<organism evidence="1 2">
    <name type="scientific">Archangium gephyra</name>
    <dbReference type="NCBI Taxonomy" id="48"/>
    <lineage>
        <taxon>Bacteria</taxon>
        <taxon>Pseudomonadati</taxon>
        <taxon>Myxococcota</taxon>
        <taxon>Myxococcia</taxon>
        <taxon>Myxococcales</taxon>
        <taxon>Cystobacterineae</taxon>
        <taxon>Archangiaceae</taxon>
        <taxon>Archangium</taxon>
    </lineage>
</organism>
<gene>
    <name evidence="1" type="ORF">AA314_09993</name>
</gene>
<protein>
    <recommendedName>
        <fullName evidence="3">DUF2267 domain-containing protein</fullName>
    </recommendedName>
</protein>
<dbReference type="Pfam" id="PF10025">
    <property type="entry name" value="DUF2267"/>
    <property type="match status" value="1"/>
</dbReference>
<dbReference type="EMBL" id="CP011509">
    <property type="protein sequence ID" value="AKJ08367.1"/>
    <property type="molecule type" value="Genomic_DNA"/>
</dbReference>
<dbReference type="AlphaFoldDB" id="A0AAC8TJF1"/>
<dbReference type="KEGG" id="age:AA314_09993"/>
<evidence type="ECO:0008006" key="3">
    <source>
        <dbReference type="Google" id="ProtNLM"/>
    </source>
</evidence>
<proteinExistence type="predicted"/>
<sequence length="153" mass="17451">MAMMHNMDTTESWSGEGVGTSVESFLAHINREVPEYSPTEVADAVMSALCERLPGGLVQELREQFPEGLRRLFERSWKERSAPAQKFQKDDFYLDIAERLQIEPENVRLVLHVFFGSLHSQITEKLAMKIRSEMPPNIAGTFDAARRDADLPR</sequence>
<dbReference type="InterPro" id="IPR018727">
    <property type="entry name" value="DUF2267"/>
</dbReference>
<dbReference type="Gene3D" id="1.10.490.110">
    <property type="entry name" value="Uncharacterized conserved protein DUF2267"/>
    <property type="match status" value="1"/>
</dbReference>
<accession>A0AAC8TJF1</accession>
<reference evidence="1 2" key="1">
    <citation type="submission" date="2015-05" db="EMBL/GenBank/DDBJ databases">
        <title>Genome assembly of Archangium gephyra DSM 2261.</title>
        <authorList>
            <person name="Sharma G."/>
            <person name="Subramanian S."/>
        </authorList>
    </citation>
    <scope>NUCLEOTIDE SEQUENCE [LARGE SCALE GENOMIC DNA]</scope>
    <source>
        <strain evidence="1 2">DSM 2261</strain>
    </source>
</reference>
<dbReference type="RefSeq" id="WP_053067347.1">
    <property type="nucleotide sequence ID" value="NZ_CP011509.1"/>
</dbReference>
<evidence type="ECO:0000313" key="2">
    <source>
        <dbReference type="Proteomes" id="UP000035579"/>
    </source>
</evidence>
<dbReference type="Proteomes" id="UP000035579">
    <property type="component" value="Chromosome"/>
</dbReference>
<evidence type="ECO:0000313" key="1">
    <source>
        <dbReference type="EMBL" id="AKJ08367.1"/>
    </source>
</evidence>